<evidence type="ECO:0000256" key="1">
    <source>
        <dbReference type="ARBA" id="ARBA00007119"/>
    </source>
</evidence>
<dbReference type="Pfam" id="PF01231">
    <property type="entry name" value="IDO"/>
    <property type="match status" value="1"/>
</dbReference>
<dbReference type="GO" id="GO:0019441">
    <property type="term" value="P:L-tryptophan catabolic process to kynurenine"/>
    <property type="evidence" value="ECO:0007669"/>
    <property type="project" value="InterPro"/>
</dbReference>
<accession>A0A6P8ITL1</accession>
<comment type="similarity">
    <text evidence="1">Belongs to the indoleamine 2,3-dioxygenase family.</text>
</comment>
<evidence type="ECO:0000256" key="3">
    <source>
        <dbReference type="ARBA" id="ARBA00023004"/>
    </source>
</evidence>
<dbReference type="Proteomes" id="UP000515163">
    <property type="component" value="Unplaced"/>
</dbReference>
<dbReference type="GO" id="GO:0033754">
    <property type="term" value="F:indoleamine 2,3-dioxygenase activity"/>
    <property type="evidence" value="ECO:0007669"/>
    <property type="project" value="TreeGrafter"/>
</dbReference>
<dbReference type="GO" id="GO:0020037">
    <property type="term" value="F:heme binding"/>
    <property type="evidence" value="ECO:0007669"/>
    <property type="project" value="InterPro"/>
</dbReference>
<evidence type="ECO:0000313" key="7">
    <source>
        <dbReference type="RefSeq" id="XP_031570561.1"/>
    </source>
</evidence>
<dbReference type="PANTHER" id="PTHR28657">
    <property type="entry name" value="INDOLEAMINE 2,3-DIOXYGENASE"/>
    <property type="match status" value="1"/>
</dbReference>
<dbReference type="InterPro" id="IPR037217">
    <property type="entry name" value="Trp/Indoleamine_2_3_dOase-like"/>
</dbReference>
<dbReference type="PANTHER" id="PTHR28657:SF5">
    <property type="entry name" value="INDOLEAMINE 2,3-DIOXYGENASE"/>
    <property type="match status" value="1"/>
</dbReference>
<dbReference type="RefSeq" id="XP_031570560.1">
    <property type="nucleotide sequence ID" value="XM_031714700.1"/>
</dbReference>
<dbReference type="RefSeq" id="XP_031570561.1">
    <property type="nucleotide sequence ID" value="XM_031714701.1"/>
</dbReference>
<evidence type="ECO:0000313" key="6">
    <source>
        <dbReference type="RefSeq" id="XP_031570560.1"/>
    </source>
</evidence>
<evidence type="ECO:0000256" key="2">
    <source>
        <dbReference type="ARBA" id="ARBA00022723"/>
    </source>
</evidence>
<dbReference type="GO" id="GO:0034354">
    <property type="term" value="P:'de novo' NAD+ biosynthetic process from L-tryptophan"/>
    <property type="evidence" value="ECO:0007669"/>
    <property type="project" value="TreeGrafter"/>
</dbReference>
<dbReference type="GeneID" id="116304907"/>
<organism evidence="5 7">
    <name type="scientific">Actinia tenebrosa</name>
    <name type="common">Australian red waratah sea anemone</name>
    <dbReference type="NCBI Taxonomy" id="6105"/>
    <lineage>
        <taxon>Eukaryota</taxon>
        <taxon>Metazoa</taxon>
        <taxon>Cnidaria</taxon>
        <taxon>Anthozoa</taxon>
        <taxon>Hexacorallia</taxon>
        <taxon>Actiniaria</taxon>
        <taxon>Actiniidae</taxon>
        <taxon>Actinia</taxon>
    </lineage>
</organism>
<dbReference type="GO" id="GO:0046872">
    <property type="term" value="F:metal ion binding"/>
    <property type="evidence" value="ECO:0007669"/>
    <property type="project" value="UniProtKB-KW"/>
</dbReference>
<reference evidence="6 7" key="1">
    <citation type="submission" date="2025-04" db="UniProtKB">
        <authorList>
            <consortium name="RefSeq"/>
        </authorList>
    </citation>
    <scope>IDENTIFICATION</scope>
    <source>
        <tissue evidence="6 7">Tentacle</tissue>
    </source>
</reference>
<dbReference type="OrthoDB" id="10262710at2759"/>
<sequence>MALKLEDFDVSPTLGFVPDNPLVRLPEYFDPWERLCDELPTLWKNRTTRSAIEKLPLLDYAILSSQKEWQRADVVLTAMAHSYVWCFGEQGAVKILPKCIAVPLFGVSRHLGLPPIINHYVFALCNWRRASADSDLELITTFTGTKSEEGFFLNAVLVELEFGKGGAVCLVTGQQAILNADIDTLINSLITLQNIIHNMISAFIKIHDVTDAEEFYDLLRPFMNGWNEGSVLEDGLVYEGVSTKPMKYFGGSAAQSSVFQAIDGFLEIPHQTNTGDEHFLTKMRMYMPPKHRAFIEAIESGPSLKDFVLKKKNSLLTEKYNSCIDAMKKYRSLHLNVVTKYIIIQANKNPKNVNIKLSNTGTGGSGEISFLIRFLPVFLVVFMMMMIITNDDDGDI</sequence>
<dbReference type="KEGG" id="aten:116304907"/>
<dbReference type="GO" id="GO:0004833">
    <property type="term" value="F:L-tryptophan 2,3-dioxygenase activity"/>
    <property type="evidence" value="ECO:0007669"/>
    <property type="project" value="TreeGrafter"/>
</dbReference>
<feature type="binding site" description="proximal binding residue" evidence="4">
    <location>
        <position position="334"/>
    </location>
    <ligand>
        <name>heme b</name>
        <dbReference type="ChEBI" id="CHEBI:60344"/>
    </ligand>
    <ligandPart>
        <name>Fe</name>
        <dbReference type="ChEBI" id="CHEBI:18248"/>
    </ligandPart>
</feature>
<evidence type="ECO:0000256" key="4">
    <source>
        <dbReference type="PIRSR" id="PIRSR600898-1"/>
    </source>
</evidence>
<keyword evidence="2 4" id="KW-0479">Metal-binding</keyword>
<keyword evidence="3 4" id="KW-0408">Iron</keyword>
<dbReference type="AlphaFoldDB" id="A0A6P8ITL1"/>
<dbReference type="GO" id="GO:0005737">
    <property type="term" value="C:cytoplasm"/>
    <property type="evidence" value="ECO:0007669"/>
    <property type="project" value="TreeGrafter"/>
</dbReference>
<dbReference type="SUPFAM" id="SSF140959">
    <property type="entry name" value="Indolic compounds 2,3-dioxygenase-like"/>
    <property type="match status" value="1"/>
</dbReference>
<dbReference type="InterPro" id="IPR000898">
    <property type="entry name" value="Indolamine_dOase"/>
</dbReference>
<protein>
    <submittedName>
        <fullName evidence="6 7">Indoleamine 2,3-dioxygenase 2-like isoform X1</fullName>
    </submittedName>
</protein>
<dbReference type="Gene3D" id="1.20.58.480">
    <property type="match status" value="1"/>
</dbReference>
<evidence type="ECO:0000313" key="5">
    <source>
        <dbReference type="Proteomes" id="UP000515163"/>
    </source>
</evidence>
<gene>
    <name evidence="6 7" type="primary">LOC116304907</name>
</gene>
<proteinExistence type="inferred from homology"/>
<dbReference type="PROSITE" id="PS00876">
    <property type="entry name" value="IDO_1"/>
    <property type="match status" value="1"/>
</dbReference>
<keyword evidence="5" id="KW-1185">Reference proteome</keyword>
<keyword evidence="4" id="KW-0349">Heme</keyword>
<name>A0A6P8ITL1_ACTTE</name>